<evidence type="ECO:0000259" key="12">
    <source>
        <dbReference type="PROSITE" id="PS50011"/>
    </source>
</evidence>
<evidence type="ECO:0000256" key="9">
    <source>
        <dbReference type="HAMAP-Rule" id="MF_03181"/>
    </source>
</evidence>
<protein>
    <recommendedName>
        <fullName evidence="9">PAN2-PAN3 deadenylation complex subunit PAN3</fullName>
    </recommendedName>
    <alternativeName>
        <fullName evidence="9">PAB1P-dependent poly(A)-specific ribonuclease</fullName>
    </alternativeName>
    <alternativeName>
        <fullName evidence="9">Poly(A)-nuclease deadenylation complex subunit 3</fullName>
        <shortName evidence="9">PAN deadenylation complex subunit 3</shortName>
    </alternativeName>
</protein>
<feature type="zinc finger region" description="C3H1-type" evidence="10">
    <location>
        <begin position="8"/>
        <end position="36"/>
    </location>
</feature>
<keyword evidence="4 9" id="KW-0547">Nucleotide-binding</keyword>
<keyword evidence="3 10" id="KW-0479">Metal-binding</keyword>
<comment type="caution">
    <text evidence="14">The sequence shown here is derived from an EMBL/GenBank/DDBJ whole genome shotgun (WGS) entry which is preliminary data.</text>
</comment>
<dbReference type="GO" id="GO:0000289">
    <property type="term" value="P:nuclear-transcribed mRNA poly(A) tail shortening"/>
    <property type="evidence" value="ECO:0007669"/>
    <property type="project" value="UniProtKB-UniRule"/>
</dbReference>
<comment type="caution">
    <text evidence="9">Lacks conserved residue(s) required for the propagation of feature annotation.</text>
</comment>
<evidence type="ECO:0000256" key="8">
    <source>
        <dbReference type="ARBA" id="ARBA00023054"/>
    </source>
</evidence>
<dbReference type="SMART" id="SM00356">
    <property type="entry name" value="ZnF_C3H1"/>
    <property type="match status" value="1"/>
</dbReference>
<evidence type="ECO:0000256" key="5">
    <source>
        <dbReference type="ARBA" id="ARBA00022771"/>
    </source>
</evidence>
<dbReference type="InterPro" id="IPR011009">
    <property type="entry name" value="Kinase-like_dom_sf"/>
</dbReference>
<reference evidence="14 15" key="1">
    <citation type="journal article" date="2023" name="Sci. Data">
        <title>Genome assembly of the Korean intertidal mud-creeper Batillaria attramentaria.</title>
        <authorList>
            <person name="Patra A.K."/>
            <person name="Ho P.T."/>
            <person name="Jun S."/>
            <person name="Lee S.J."/>
            <person name="Kim Y."/>
            <person name="Won Y.J."/>
        </authorList>
    </citation>
    <scope>NUCLEOTIDE SEQUENCE [LARGE SCALE GENOMIC DNA]</scope>
    <source>
        <strain evidence="14">Wonlab-2016</strain>
    </source>
</reference>
<keyword evidence="2 9" id="KW-0507">mRNA processing</keyword>
<dbReference type="InterPro" id="IPR000719">
    <property type="entry name" value="Prot_kinase_dom"/>
</dbReference>
<dbReference type="InterPro" id="IPR030844">
    <property type="entry name" value="PAN3"/>
</dbReference>
<dbReference type="Proteomes" id="UP001519460">
    <property type="component" value="Unassembled WGS sequence"/>
</dbReference>
<comment type="function">
    <text evidence="9">Regulatory subunit of the poly(A)-nuclease (PAN) deadenylation complex, one of two cytoplasmic mRNA deadenylases involved in general and miRNA-mediated mRNA turnover. PAN specifically shortens poly(A) tails of RNA and the activity is stimulated by poly(A)-binding protein (PABP). PAN deadenylation is followed by rapid degradation of the shortened mRNA tails by the CCR4-NOT complex. Deadenylated mRNAs are then degraded by two alternative mechanisms, namely exosome-mediated 3'-5' exonucleolytic degradation, or deadenlyation-dependent mRNA decaping and subsequent 5'-3' exonucleolytic degradation by XRN1. PAN3 acts as a positive regulator for PAN activity, recruiting the catalytic subunit PAN2 to mRNA via its interaction with RNA and PABP, and to miRNA targets via its interaction with GW182 family proteins.</text>
</comment>
<keyword evidence="7 9" id="KW-0067">ATP-binding</keyword>
<feature type="region of interest" description="Disordered" evidence="11">
    <location>
        <begin position="137"/>
        <end position="253"/>
    </location>
</feature>
<feature type="coiled-coil region" evidence="9">
    <location>
        <begin position="596"/>
        <end position="634"/>
    </location>
</feature>
<dbReference type="EMBL" id="JACVVK020000467">
    <property type="protein sequence ID" value="KAK7473497.1"/>
    <property type="molecule type" value="Genomic_DNA"/>
</dbReference>
<keyword evidence="5 10" id="KW-0863">Zinc-finger</keyword>
<feature type="compositionally biased region" description="Polar residues" evidence="11">
    <location>
        <begin position="186"/>
        <end position="200"/>
    </location>
</feature>
<dbReference type="Gene3D" id="1.20.5.5160">
    <property type="match status" value="1"/>
</dbReference>
<dbReference type="Gene3D" id="1.10.287.3700">
    <property type="match status" value="1"/>
</dbReference>
<evidence type="ECO:0000256" key="10">
    <source>
        <dbReference type="PROSITE-ProRule" id="PRU00723"/>
    </source>
</evidence>
<dbReference type="PANTHER" id="PTHR12272:SF11">
    <property type="entry name" value="PAN2-PAN3 DEADENYLATION COMPLEX SUBUNIT PAN3"/>
    <property type="match status" value="1"/>
</dbReference>
<dbReference type="SUPFAM" id="SSF56112">
    <property type="entry name" value="Protein kinase-like (PK-like)"/>
    <property type="match status" value="1"/>
</dbReference>
<evidence type="ECO:0000259" key="13">
    <source>
        <dbReference type="PROSITE" id="PS50103"/>
    </source>
</evidence>
<evidence type="ECO:0000256" key="7">
    <source>
        <dbReference type="ARBA" id="ARBA00022840"/>
    </source>
</evidence>
<dbReference type="HAMAP" id="MF_03181">
    <property type="entry name" value="PAN3"/>
    <property type="match status" value="1"/>
</dbReference>
<keyword evidence="8 9" id="KW-0175">Coiled coil</keyword>
<dbReference type="InterPro" id="IPR036855">
    <property type="entry name" value="Znf_CCCH_sf"/>
</dbReference>
<comment type="domain">
    <text evidence="9">Contains a pseudokinase domain. The protein kinase domain is predicted to be catalytically inactive because some of the residues important for catalytic activity are substituted and it lacks the equivalent of the binding site for a peptide substrate. However, it has retained an ATP-binding site and ATP-binding is required for mRNA degradation, stimulating the activity of the PAN2 nuclease in vitro. The nucleotide-binding site is juxtaposed to the RNase active site of PAN2 in the complex and may actually bind nucleosides of a poly(A) RNA rather than ATP, feeding the poly(A)-tail to the active site of the deadenylase and thus increasing the efficiency with which this distributive enzyme degrades oligo(A) RNAs.</text>
</comment>
<dbReference type="GO" id="GO:0031251">
    <property type="term" value="C:PAN complex"/>
    <property type="evidence" value="ECO:0007669"/>
    <property type="project" value="UniProtKB-UniRule"/>
</dbReference>
<dbReference type="Pfam" id="PF18101">
    <property type="entry name" value="Pan3_CK"/>
    <property type="match status" value="1"/>
</dbReference>
<feature type="binding site" evidence="9">
    <location>
        <begin position="488"/>
        <end position="489"/>
    </location>
    <ligand>
        <name>ATP</name>
        <dbReference type="ChEBI" id="CHEBI:30616"/>
    </ligand>
</feature>
<keyword evidence="1 9" id="KW-0963">Cytoplasm</keyword>
<feature type="binding site" evidence="9">
    <location>
        <begin position="409"/>
        <end position="416"/>
    </location>
    <ligand>
        <name>ATP</name>
        <dbReference type="ChEBI" id="CHEBI:30616"/>
    </ligand>
</feature>
<evidence type="ECO:0000256" key="6">
    <source>
        <dbReference type="ARBA" id="ARBA00022833"/>
    </source>
</evidence>
<keyword evidence="6 10" id="KW-0862">Zinc</keyword>
<feature type="compositionally biased region" description="Polar residues" evidence="11">
    <location>
        <begin position="138"/>
        <end position="152"/>
    </location>
</feature>
<comment type="similarity">
    <text evidence="9">Belongs to the protein kinase superfamily. PAN3 family.</text>
</comment>
<feature type="binding site" evidence="9">
    <location>
        <position position="357"/>
    </location>
    <ligand>
        <name>ATP</name>
        <dbReference type="ChEBI" id="CHEBI:30616"/>
    </ligand>
</feature>
<dbReference type="GO" id="GO:0000932">
    <property type="term" value="C:P-body"/>
    <property type="evidence" value="ECO:0007669"/>
    <property type="project" value="UniProtKB-SubCell"/>
</dbReference>
<evidence type="ECO:0000256" key="4">
    <source>
        <dbReference type="ARBA" id="ARBA00022741"/>
    </source>
</evidence>
<comment type="domain">
    <text evidence="9">The N-terminal zinc finger binds to poly(A) RNA.</text>
</comment>
<dbReference type="GO" id="GO:0005524">
    <property type="term" value="F:ATP binding"/>
    <property type="evidence" value="ECO:0007669"/>
    <property type="project" value="UniProtKB-UniRule"/>
</dbReference>
<dbReference type="Gene3D" id="4.10.1000.10">
    <property type="entry name" value="Zinc finger, CCCH-type"/>
    <property type="match status" value="1"/>
</dbReference>
<accession>A0ABD0JF11</accession>
<dbReference type="PANTHER" id="PTHR12272">
    <property type="entry name" value="DEADENYLATION COMPLEX SUBUNIT PAN3"/>
    <property type="match status" value="1"/>
</dbReference>
<feature type="region of interest" description="Knob domain" evidence="9">
    <location>
        <begin position="635"/>
        <end position="734"/>
    </location>
</feature>
<dbReference type="InterPro" id="IPR041332">
    <property type="entry name" value="Pan3_CK"/>
</dbReference>
<dbReference type="PROSITE" id="PS50011">
    <property type="entry name" value="PROTEIN_KINASE_DOM"/>
    <property type="match status" value="1"/>
</dbReference>
<comment type="domain">
    <text evidence="9">The pseudokinase domain, the coiled-coil (CC), and C-terminal knob domain (CK) form a structural unit (PKC) that forms an extensive high-affinity interaction surface for PAN2.</text>
</comment>
<comment type="subcellular location">
    <subcellularLocation>
        <location evidence="9">Cytoplasm</location>
        <location evidence="9">P-body</location>
    </subcellularLocation>
</comment>
<dbReference type="GO" id="GO:0008270">
    <property type="term" value="F:zinc ion binding"/>
    <property type="evidence" value="ECO:0007669"/>
    <property type="project" value="UniProtKB-KW"/>
</dbReference>
<feature type="domain" description="C3H1-type" evidence="13">
    <location>
        <begin position="8"/>
        <end position="36"/>
    </location>
</feature>
<sequence>MSGPGHPGKRPTLCRYFVNSGNCAYGEDCQFVHQNPSLQNPYQNGPPPMESPGMGELGGGGDQYFNATFNPAPGAGMNDFPPFRRGRPRSALGQLSQNAKPFVPSGGPLDQALANDFAALNLAAAAANIVKGGGDYTGGQQPSMPHSSSTPSFAALAGMFNQPPPPTTTPVSHVVNNGGLPFQAGLSPTHSPGISPTSSPHMFRRDPNSSPVPPHRQTTIPQKPGPPAVHQENVGGTTYFYNPEDFTPQNEGGSLPDFTLYHSMPHHIRHMKLKAPLQTFFMADEIKMELLNAQAVAGAHIDPAAHPDIPQEVDNYDSLVPLERSLPPNSQSKSIMGYQSTCYKATNKTDGTLCCLRRIHNFRLNPNLNARLMGLVETWNKLFHPNIVQLRETFTTKAFGDSSIVFSFEYFPNAITLMAKHFNNPQSLNGFTNDFSGGARPFSSKGPSSRNSPSLLSESLIWSYIVQLSSALRCIHSSGLAARTIEPSKILVHGKSRLRVNCVGVMDVLSLPNMDQATMMNYIQHWQQEDLVGLGRIVLALACNTAYALRQSSFQQAIELVHSNYSSDLKNLIMYLLPNNQNRPRTVNDIMPMIGARFFTQLDTAQLRCDVLENELSKEVENGRLARLVFKLCCILERPEFNMDPSWSETGDRYMLKLFRDYLFHQVDENGYPWMDVAHIVQSLNKLDAGVSEKVCLTTRDGQSIFVVSYAELKRFFASAFSELLNAGQPSGYT</sequence>
<organism evidence="14 15">
    <name type="scientific">Batillaria attramentaria</name>
    <dbReference type="NCBI Taxonomy" id="370345"/>
    <lineage>
        <taxon>Eukaryota</taxon>
        <taxon>Metazoa</taxon>
        <taxon>Spiralia</taxon>
        <taxon>Lophotrochozoa</taxon>
        <taxon>Mollusca</taxon>
        <taxon>Gastropoda</taxon>
        <taxon>Caenogastropoda</taxon>
        <taxon>Sorbeoconcha</taxon>
        <taxon>Cerithioidea</taxon>
        <taxon>Batillariidae</taxon>
        <taxon>Batillaria</taxon>
    </lineage>
</organism>
<feature type="domain" description="Protein kinase" evidence="12">
    <location>
        <begin position="328"/>
        <end position="599"/>
    </location>
</feature>
<gene>
    <name evidence="9" type="primary">PAN3</name>
    <name evidence="14" type="ORF">BaRGS_00035250</name>
</gene>
<name>A0ABD0JF11_9CAEN</name>
<dbReference type="GO" id="GO:0006397">
    <property type="term" value="P:mRNA processing"/>
    <property type="evidence" value="ECO:0007669"/>
    <property type="project" value="UniProtKB-KW"/>
</dbReference>
<dbReference type="InterPro" id="IPR000571">
    <property type="entry name" value="Znf_CCCH"/>
</dbReference>
<evidence type="ECO:0000256" key="3">
    <source>
        <dbReference type="ARBA" id="ARBA00022723"/>
    </source>
</evidence>
<dbReference type="AlphaFoldDB" id="A0ABD0JF11"/>
<dbReference type="GO" id="GO:0010606">
    <property type="term" value="P:positive regulation of cytoplasmic mRNA processing body assembly"/>
    <property type="evidence" value="ECO:0007669"/>
    <property type="project" value="UniProtKB-UniRule"/>
</dbReference>
<dbReference type="FunFam" id="1.10.287.3700:FF:000001">
    <property type="entry name" value="PAN2-PAN3 deadenylation complex subunit PAN3"/>
    <property type="match status" value="1"/>
</dbReference>
<evidence type="ECO:0000256" key="11">
    <source>
        <dbReference type="SAM" id="MobiDB-lite"/>
    </source>
</evidence>
<dbReference type="PROSITE" id="PS50103">
    <property type="entry name" value="ZF_C3H1"/>
    <property type="match status" value="1"/>
</dbReference>
<evidence type="ECO:0000313" key="14">
    <source>
        <dbReference type="EMBL" id="KAK7473497.1"/>
    </source>
</evidence>
<keyword evidence="15" id="KW-1185">Reference proteome</keyword>
<evidence type="ECO:0000313" key="15">
    <source>
        <dbReference type="Proteomes" id="UP001519460"/>
    </source>
</evidence>
<dbReference type="Gene3D" id="1.10.510.10">
    <property type="entry name" value="Transferase(Phosphotransferase) domain 1"/>
    <property type="match status" value="1"/>
</dbReference>
<comment type="subunit">
    <text evidence="9">Homodimer. Forms a heterotrimer with a catalytic subunit PAN2 to form the poly(A)-nuclease (PAN) deadenylation complex. Interacts (via PAM-2 motif) with poly(A)-binding protein (via PABC domain), conferring substrate specificity of the enzyme complex.</text>
</comment>
<evidence type="ECO:0000256" key="1">
    <source>
        <dbReference type="ARBA" id="ARBA00022490"/>
    </source>
</evidence>
<dbReference type="SUPFAM" id="SSF90229">
    <property type="entry name" value="CCCH zinc finger"/>
    <property type="match status" value="1"/>
</dbReference>
<dbReference type="Pfam" id="PF18345">
    <property type="entry name" value="zf_CCCH_4"/>
    <property type="match status" value="1"/>
</dbReference>
<proteinExistence type="inferred from homology"/>
<evidence type="ECO:0000256" key="2">
    <source>
        <dbReference type="ARBA" id="ARBA00022664"/>
    </source>
</evidence>